<evidence type="ECO:0000256" key="2">
    <source>
        <dbReference type="ARBA" id="ARBA00022475"/>
    </source>
</evidence>
<feature type="transmembrane region" description="Helical" evidence="6">
    <location>
        <begin position="146"/>
        <end position="168"/>
    </location>
</feature>
<feature type="transmembrane region" description="Helical" evidence="6">
    <location>
        <begin position="256"/>
        <end position="280"/>
    </location>
</feature>
<dbReference type="PANTHER" id="PTHR30213">
    <property type="entry name" value="INNER MEMBRANE PROTEIN YHJD"/>
    <property type="match status" value="1"/>
</dbReference>
<evidence type="ECO:0000256" key="3">
    <source>
        <dbReference type="ARBA" id="ARBA00022692"/>
    </source>
</evidence>
<keyword evidence="8" id="KW-1185">Reference proteome</keyword>
<feature type="transmembrane region" description="Helical" evidence="6">
    <location>
        <begin position="188"/>
        <end position="212"/>
    </location>
</feature>
<dbReference type="PIRSF" id="PIRSF035875">
    <property type="entry name" value="RNase_BN"/>
    <property type="match status" value="1"/>
</dbReference>
<gene>
    <name evidence="7" type="ORF">AB1471_02895</name>
</gene>
<feature type="transmembrane region" description="Helical" evidence="6">
    <location>
        <begin position="45"/>
        <end position="67"/>
    </location>
</feature>
<keyword evidence="4 6" id="KW-1133">Transmembrane helix</keyword>
<dbReference type="NCBIfam" id="TIGR00765">
    <property type="entry name" value="yihY_not_rbn"/>
    <property type="match status" value="1"/>
</dbReference>
<evidence type="ECO:0000256" key="4">
    <source>
        <dbReference type="ARBA" id="ARBA00022989"/>
    </source>
</evidence>
<comment type="subcellular location">
    <subcellularLocation>
        <location evidence="1">Cell membrane</location>
        <topology evidence="1">Multi-pass membrane protein</topology>
    </subcellularLocation>
</comment>
<keyword evidence="2" id="KW-1003">Cell membrane</keyword>
<dbReference type="InterPro" id="IPR017039">
    <property type="entry name" value="Virul_fac_BrkB"/>
</dbReference>
<proteinExistence type="predicted"/>
<evidence type="ECO:0000256" key="6">
    <source>
        <dbReference type="SAM" id="Phobius"/>
    </source>
</evidence>
<dbReference type="Pfam" id="PF03631">
    <property type="entry name" value="Virul_fac_BrkB"/>
    <property type="match status" value="1"/>
</dbReference>
<accession>A0ABV3Q068</accession>
<dbReference type="PANTHER" id="PTHR30213:SF0">
    <property type="entry name" value="UPF0761 MEMBRANE PROTEIN YIHY"/>
    <property type="match status" value="1"/>
</dbReference>
<organism evidence="7 8">
    <name type="scientific">Jeotgalibacillus marinus</name>
    <dbReference type="NCBI Taxonomy" id="86667"/>
    <lineage>
        <taxon>Bacteria</taxon>
        <taxon>Bacillati</taxon>
        <taxon>Bacillota</taxon>
        <taxon>Bacilli</taxon>
        <taxon>Bacillales</taxon>
        <taxon>Caryophanaceae</taxon>
        <taxon>Jeotgalibacillus</taxon>
    </lineage>
</organism>
<name>A0ABV3Q068_9BACL</name>
<dbReference type="EMBL" id="JBFMIA010000001">
    <property type="protein sequence ID" value="MEW9500745.1"/>
    <property type="molecule type" value="Genomic_DNA"/>
</dbReference>
<comment type="caution">
    <text evidence="7">The sequence shown here is derived from an EMBL/GenBank/DDBJ whole genome shotgun (WGS) entry which is preliminary data.</text>
</comment>
<evidence type="ECO:0000256" key="5">
    <source>
        <dbReference type="ARBA" id="ARBA00023136"/>
    </source>
</evidence>
<evidence type="ECO:0000313" key="8">
    <source>
        <dbReference type="Proteomes" id="UP001556040"/>
    </source>
</evidence>
<reference evidence="7 8" key="1">
    <citation type="journal article" date="1979" name="Int. J. Syst. Evol. Microbiol.">
        <title>Bacillus globisporus subsp. marinus subsp. nov.</title>
        <authorList>
            <person name="Liu H."/>
        </authorList>
    </citation>
    <scope>NUCLEOTIDE SEQUENCE [LARGE SCALE GENOMIC DNA]</scope>
    <source>
        <strain evidence="7 8">DSM 1297</strain>
    </source>
</reference>
<evidence type="ECO:0000256" key="1">
    <source>
        <dbReference type="ARBA" id="ARBA00004651"/>
    </source>
</evidence>
<dbReference type="RefSeq" id="WP_367778071.1">
    <property type="nucleotide sequence ID" value="NZ_JBFMIA010000001.1"/>
</dbReference>
<evidence type="ECO:0000313" key="7">
    <source>
        <dbReference type="EMBL" id="MEW9500745.1"/>
    </source>
</evidence>
<keyword evidence="5 6" id="KW-0472">Membrane</keyword>
<dbReference type="Proteomes" id="UP001556040">
    <property type="component" value="Unassembled WGS sequence"/>
</dbReference>
<feature type="transmembrane region" description="Helical" evidence="6">
    <location>
        <begin position="105"/>
        <end position="125"/>
    </location>
</feature>
<feature type="transmembrane region" description="Helical" evidence="6">
    <location>
        <begin position="219"/>
        <end position="244"/>
    </location>
</feature>
<keyword evidence="3 6" id="KW-0812">Transmembrane</keyword>
<sequence length="293" mass="32170">MNTKKPSADRTDSVDKGKLNTISGFVKEVIRRFTKSDTLGLSAQLAYFFLLSLFPLLIFALALIPYLPITQQGMLNFFSEFAPGEIMSVIESTITEVNTGDNTGILSIGLLGTLWSASYGMNALMKSFNQAYEVEETRSFIVARGMAIVWTIGMIGVFIIALLLPIFGHHIGDIAFSAFGLSDQFLTIWNVLRFGVTPFVLIIVFTGLYAFVPNVKIRFVSVIPGAILATAGWLIISFLFAYYVGRFSNYASTYGSVGGIIVLMVWLYLSGIIMMIGAQVNAIMAAKKRHTES</sequence>
<protein>
    <submittedName>
        <fullName evidence="7">YihY/virulence factor BrkB family protein</fullName>
    </submittedName>
</protein>